<name>A0A1H7GIH1_9FIRM</name>
<evidence type="ECO:0000313" key="2">
    <source>
        <dbReference type="Proteomes" id="UP000182321"/>
    </source>
</evidence>
<dbReference type="Proteomes" id="UP000182321">
    <property type="component" value="Unassembled WGS sequence"/>
</dbReference>
<proteinExistence type="predicted"/>
<protein>
    <submittedName>
        <fullName evidence="1">Uncharacterized protein</fullName>
    </submittedName>
</protein>
<reference evidence="2" key="1">
    <citation type="submission" date="2016-10" db="EMBL/GenBank/DDBJ databases">
        <authorList>
            <person name="Varghese N."/>
        </authorList>
    </citation>
    <scope>NUCLEOTIDE SEQUENCE [LARGE SCALE GENOMIC DNA]</scope>
    <source>
        <strain evidence="2">ACV-9</strain>
    </source>
</reference>
<dbReference type="EMBL" id="FNZX01000004">
    <property type="protein sequence ID" value="SEK35645.1"/>
    <property type="molecule type" value="Genomic_DNA"/>
</dbReference>
<organism evidence="1 2">
    <name type="scientific">Pseudobutyrivibrio ruminis</name>
    <dbReference type="NCBI Taxonomy" id="46206"/>
    <lineage>
        <taxon>Bacteria</taxon>
        <taxon>Bacillati</taxon>
        <taxon>Bacillota</taxon>
        <taxon>Clostridia</taxon>
        <taxon>Lachnospirales</taxon>
        <taxon>Lachnospiraceae</taxon>
        <taxon>Pseudobutyrivibrio</taxon>
    </lineage>
</organism>
<dbReference type="RefSeq" id="WP_256377539.1">
    <property type="nucleotide sequence ID" value="NZ_FNZX01000004.1"/>
</dbReference>
<sequence length="42" mass="5094">MFEEVSFQMYSVYADYEKYCARKKQEGVEPVSFFKYAFGQFD</sequence>
<evidence type="ECO:0000313" key="1">
    <source>
        <dbReference type="EMBL" id="SEK35645.1"/>
    </source>
</evidence>
<accession>A0A1H7GIH1</accession>
<gene>
    <name evidence="1" type="ORF">SAMN02910377_00711</name>
</gene>
<keyword evidence="2" id="KW-1185">Reference proteome</keyword>
<dbReference type="AlphaFoldDB" id="A0A1H7GIH1"/>